<dbReference type="OrthoDB" id="5772151at2"/>
<evidence type="ECO:0000313" key="3">
    <source>
        <dbReference type="Proteomes" id="UP000016201"/>
    </source>
</evidence>
<gene>
    <name evidence="2" type="ORF">I593_03138</name>
</gene>
<dbReference type="PATRIC" id="fig|1120927.3.peg.3053"/>
<evidence type="ECO:0000259" key="1">
    <source>
        <dbReference type="Pfam" id="PF15970"/>
    </source>
</evidence>
<dbReference type="SUPFAM" id="SSF143100">
    <property type="entry name" value="TTHA1013/TTHA0281-like"/>
    <property type="match status" value="1"/>
</dbReference>
<dbReference type="EMBL" id="AQFM01000042">
    <property type="protein sequence ID" value="EOR05054.1"/>
    <property type="molecule type" value="Genomic_DNA"/>
</dbReference>
<comment type="caution">
    <text evidence="2">The sequence shown here is derived from an EMBL/GenBank/DDBJ whole genome shotgun (WGS) entry which is preliminary data.</text>
</comment>
<evidence type="ECO:0000313" key="2">
    <source>
        <dbReference type="EMBL" id="EOR05054.1"/>
    </source>
</evidence>
<name>R9AS20_9GAMM</name>
<dbReference type="InterPro" id="IPR031807">
    <property type="entry name" value="HicB-like"/>
</dbReference>
<keyword evidence="3" id="KW-1185">Reference proteome</keyword>
<dbReference type="Pfam" id="PF15970">
    <property type="entry name" value="HicB-like_2"/>
    <property type="match status" value="1"/>
</dbReference>
<sequence length="137" mass="15268">MKYAVQIVQEGDAFLVSARDLPELNSVGYSLEEALSEALDGIETVFMLYMDDRKAIPLPSDQEDGEYLVHVPVLVASKIYLYNEMLDQKVTKAELARRLGGIQKNADRLLSLKHGTKIEAVEDAFKALGKELKIQIA</sequence>
<feature type="domain" description="HicB-like antitoxin of toxin-antitoxin system" evidence="1">
    <location>
        <begin position="14"/>
        <end position="78"/>
    </location>
</feature>
<protein>
    <recommendedName>
        <fullName evidence="1">HicB-like antitoxin of toxin-antitoxin system domain-containing protein</fullName>
    </recommendedName>
</protein>
<dbReference type="eggNOG" id="COG1598">
    <property type="taxonomic scope" value="Bacteria"/>
</dbReference>
<dbReference type="Proteomes" id="UP000016201">
    <property type="component" value="Unassembled WGS sequence"/>
</dbReference>
<accession>R9AS20</accession>
<dbReference type="AlphaFoldDB" id="R9AS20"/>
<dbReference type="InterPro" id="IPR035069">
    <property type="entry name" value="TTHA1013/TTHA0281-like"/>
</dbReference>
<proteinExistence type="predicted"/>
<organism evidence="2 3">
    <name type="scientific">Acinetobacter tandoii DSM 14970 = CIP 107469</name>
    <dbReference type="NCBI Taxonomy" id="1120927"/>
    <lineage>
        <taxon>Bacteria</taxon>
        <taxon>Pseudomonadati</taxon>
        <taxon>Pseudomonadota</taxon>
        <taxon>Gammaproteobacteria</taxon>
        <taxon>Moraxellales</taxon>
        <taxon>Moraxellaceae</taxon>
        <taxon>Acinetobacter</taxon>
    </lineage>
</organism>
<dbReference type="RefSeq" id="WP_016168156.1">
    <property type="nucleotide sequence ID" value="NZ_JHZG01000002.1"/>
</dbReference>
<reference evidence="2 3" key="1">
    <citation type="submission" date="2013-03" db="EMBL/GenBank/DDBJ databases">
        <title>The Genome Sequence of Acinetobacter tandoii CIP 107469.</title>
        <authorList>
            <consortium name="The Broad Institute Genome Sequencing Platform"/>
            <consortium name="The Broad Institute Genome Sequencing Center for Infectious Disease"/>
            <person name="Cerqueira G."/>
            <person name="Feldgarden M."/>
            <person name="Courvalin P."/>
            <person name="Perichon B."/>
            <person name="Grillot-Courvalin C."/>
            <person name="Clermont D."/>
            <person name="Rocha E."/>
            <person name="Yoon E.-J."/>
            <person name="Nemec A."/>
            <person name="Walker B."/>
            <person name="Young S.K."/>
            <person name="Zeng Q."/>
            <person name="Gargeya S."/>
            <person name="Fitzgerald M."/>
            <person name="Haas B."/>
            <person name="Abouelleil A."/>
            <person name="Alvarado L."/>
            <person name="Arachchi H.M."/>
            <person name="Berlin A.M."/>
            <person name="Chapman S.B."/>
            <person name="Dewar J."/>
            <person name="Goldberg J."/>
            <person name="Griggs A."/>
            <person name="Gujja S."/>
            <person name="Hansen M."/>
            <person name="Howarth C."/>
            <person name="Imamovic A."/>
            <person name="Larimer J."/>
            <person name="McCowan C."/>
            <person name="Murphy C."/>
            <person name="Neiman D."/>
            <person name="Pearson M."/>
            <person name="Priest M."/>
            <person name="Roberts A."/>
            <person name="Saif S."/>
            <person name="Shea T."/>
            <person name="Sisk P."/>
            <person name="Sykes S."/>
            <person name="Wortman J."/>
            <person name="Nusbaum C."/>
            <person name="Birren B."/>
        </authorList>
    </citation>
    <scope>NUCLEOTIDE SEQUENCE [LARGE SCALE GENOMIC DNA]</scope>
    <source>
        <strain evidence="2 3">CIP 107469</strain>
    </source>
</reference>
<dbReference type="Gene3D" id="3.30.160.250">
    <property type="match status" value="1"/>
</dbReference>